<dbReference type="AlphaFoldDB" id="C6T5S1"/>
<protein>
    <submittedName>
        <fullName evidence="1">Uncharacterized protein</fullName>
    </submittedName>
</protein>
<dbReference type="EMBL" id="BT092784">
    <property type="protein sequence ID" value="ACU17103.1"/>
    <property type="molecule type" value="mRNA"/>
</dbReference>
<name>C6T5S1_SOYBN</name>
<feature type="non-terminal residue" evidence="1">
    <location>
        <position position="182"/>
    </location>
</feature>
<accession>C6T5S1</accession>
<proteinExistence type="evidence at transcript level"/>
<reference evidence="1" key="1">
    <citation type="submission" date="2009-08" db="EMBL/GenBank/DDBJ databases">
        <authorList>
            <person name="Cheung F."/>
            <person name="Xiao Y."/>
            <person name="Chan A."/>
            <person name="Moskal W."/>
            <person name="Town C.D."/>
        </authorList>
    </citation>
    <scope>NUCLEOTIDE SEQUENCE</scope>
</reference>
<sequence length="182" mass="19997">MFTILFYPVKSIHENISRPIPHVLQTQRFAGSYSGIGARKRGLKRSSGPDFSKLIPLLSSEHSNTALPFRGILYLPLQQLLGPRIIVRHEELGEESDSDGGEVHGDGGGVEVGEGFGNCDDELVLALRVPSLSLLLQFQRPSLQCSRGGVAAKSVQQSTPHCVHRLPFIKIQTQLMRWCLAS</sequence>
<organism evidence="1">
    <name type="scientific">Glycine max</name>
    <name type="common">Soybean</name>
    <name type="synonym">Glycine hispida</name>
    <dbReference type="NCBI Taxonomy" id="3847"/>
    <lineage>
        <taxon>Eukaryota</taxon>
        <taxon>Viridiplantae</taxon>
        <taxon>Streptophyta</taxon>
        <taxon>Embryophyta</taxon>
        <taxon>Tracheophyta</taxon>
        <taxon>Spermatophyta</taxon>
        <taxon>Magnoliopsida</taxon>
        <taxon>eudicotyledons</taxon>
        <taxon>Gunneridae</taxon>
        <taxon>Pentapetalae</taxon>
        <taxon>rosids</taxon>
        <taxon>fabids</taxon>
        <taxon>Fabales</taxon>
        <taxon>Fabaceae</taxon>
        <taxon>Papilionoideae</taxon>
        <taxon>50 kb inversion clade</taxon>
        <taxon>NPAAA clade</taxon>
        <taxon>indigoferoid/millettioid clade</taxon>
        <taxon>Phaseoleae</taxon>
        <taxon>Glycine</taxon>
        <taxon>Glycine subgen. Soja</taxon>
    </lineage>
</organism>
<evidence type="ECO:0000313" key="1">
    <source>
        <dbReference type="EMBL" id="ACU17103.1"/>
    </source>
</evidence>